<dbReference type="AlphaFoldDB" id="A0A7G2CN72"/>
<dbReference type="EMBL" id="LR877164">
    <property type="protein sequence ID" value="CAD2221286.1"/>
    <property type="molecule type" value="Genomic_DNA"/>
</dbReference>
<accession>A0A7G2CN72</accession>
<evidence type="ECO:0000313" key="2">
    <source>
        <dbReference type="Proteomes" id="UP000515908"/>
    </source>
</evidence>
<reference evidence="1 2" key="1">
    <citation type="submission" date="2020-08" db="EMBL/GenBank/DDBJ databases">
        <authorList>
            <person name="Newling K."/>
            <person name="Davey J."/>
            <person name="Forrester S."/>
        </authorList>
    </citation>
    <scope>NUCLEOTIDE SEQUENCE [LARGE SCALE GENOMIC DNA]</scope>
    <source>
        <strain evidence="2">Crithidia deanei Carvalho (ATCC PRA-265)</strain>
    </source>
</reference>
<name>A0A7G2CN72_9TRYP</name>
<sequence>MSALHIMEEVDNLIISFSVKGKKRAQKFQKMLHHNKICGKKWNVQYVPLSDTICNQNNKNENNHNNNNLKAVLAEVTLCPPSSLQVAHDTLSLIKGFLTLIPNSENENNNISENFDNNNNNIKVSKVFASFADEGSALHARALLSGKVVAGSGTRIFIERRRK</sequence>
<proteinExistence type="predicted"/>
<dbReference type="Proteomes" id="UP000515908">
    <property type="component" value="Chromosome 20"/>
</dbReference>
<dbReference type="VEuPathDB" id="TriTrypDB:ADEAN_000881800"/>
<dbReference type="OrthoDB" id="247771at2759"/>
<keyword evidence="2" id="KW-1185">Reference proteome</keyword>
<evidence type="ECO:0000313" key="1">
    <source>
        <dbReference type="EMBL" id="CAD2221286.1"/>
    </source>
</evidence>
<protein>
    <submittedName>
        <fullName evidence="1">Uncharacterized protein</fullName>
    </submittedName>
</protein>
<organism evidence="1 2">
    <name type="scientific">Angomonas deanei</name>
    <dbReference type="NCBI Taxonomy" id="59799"/>
    <lineage>
        <taxon>Eukaryota</taxon>
        <taxon>Discoba</taxon>
        <taxon>Euglenozoa</taxon>
        <taxon>Kinetoplastea</taxon>
        <taxon>Metakinetoplastina</taxon>
        <taxon>Trypanosomatida</taxon>
        <taxon>Trypanosomatidae</taxon>
        <taxon>Strigomonadinae</taxon>
        <taxon>Angomonas</taxon>
    </lineage>
</organism>
<gene>
    <name evidence="1" type="ORF">ADEAN_000881800</name>
</gene>